<evidence type="ECO:0000259" key="13">
    <source>
        <dbReference type="Pfam" id="PF18075"/>
    </source>
</evidence>
<evidence type="ECO:0000256" key="6">
    <source>
        <dbReference type="ARBA" id="ARBA00022692"/>
    </source>
</evidence>
<feature type="transmembrane region" description="Helical" evidence="11">
    <location>
        <begin position="21"/>
        <end position="49"/>
    </location>
</feature>
<feature type="transmembrane region" description="Helical" evidence="11">
    <location>
        <begin position="214"/>
        <end position="241"/>
    </location>
</feature>
<dbReference type="GO" id="GO:0005886">
    <property type="term" value="C:plasma membrane"/>
    <property type="evidence" value="ECO:0007669"/>
    <property type="project" value="UniProtKB-SubCell"/>
</dbReference>
<dbReference type="PANTHER" id="PTHR47755">
    <property type="entry name" value="CELL DIVISION PROTEIN FTSX"/>
    <property type="match status" value="1"/>
</dbReference>
<feature type="transmembrane region" description="Helical" evidence="11">
    <location>
        <begin position="171"/>
        <end position="193"/>
    </location>
</feature>
<gene>
    <name evidence="14" type="ORF">SAMN05660297_01589</name>
</gene>
<evidence type="ECO:0000256" key="7">
    <source>
        <dbReference type="ARBA" id="ARBA00022989"/>
    </source>
</evidence>
<evidence type="ECO:0000256" key="2">
    <source>
        <dbReference type="ARBA" id="ARBA00007379"/>
    </source>
</evidence>
<proteinExistence type="inferred from homology"/>
<dbReference type="PIRSF" id="PIRSF003097">
    <property type="entry name" value="FtsX"/>
    <property type="match status" value="1"/>
</dbReference>
<evidence type="ECO:0000256" key="1">
    <source>
        <dbReference type="ARBA" id="ARBA00004651"/>
    </source>
</evidence>
<feature type="domain" description="FtsX extracellular" evidence="13">
    <location>
        <begin position="62"/>
        <end position="152"/>
    </location>
</feature>
<dbReference type="InterPro" id="IPR040690">
    <property type="entry name" value="FtsX_ECD"/>
</dbReference>
<keyword evidence="8 10" id="KW-0472">Membrane</keyword>
<evidence type="ECO:0000256" key="9">
    <source>
        <dbReference type="ARBA" id="ARBA00023306"/>
    </source>
</evidence>
<evidence type="ECO:0000256" key="5">
    <source>
        <dbReference type="ARBA" id="ARBA00022618"/>
    </source>
</evidence>
<dbReference type="InterPro" id="IPR004513">
    <property type="entry name" value="FtsX"/>
</dbReference>
<dbReference type="Gene3D" id="3.30.70.3040">
    <property type="match status" value="1"/>
</dbReference>
<dbReference type="RefSeq" id="WP_090441906.1">
    <property type="nucleotide sequence ID" value="NZ_FOHU01000005.1"/>
</dbReference>
<keyword evidence="4 10" id="KW-1003">Cell membrane</keyword>
<dbReference type="Pfam" id="PF18075">
    <property type="entry name" value="FtsX_ECD"/>
    <property type="match status" value="1"/>
</dbReference>
<evidence type="ECO:0000256" key="11">
    <source>
        <dbReference type="SAM" id="Phobius"/>
    </source>
</evidence>
<evidence type="ECO:0000256" key="10">
    <source>
        <dbReference type="PIRNR" id="PIRNR003097"/>
    </source>
</evidence>
<accession>A0A1I0CCK4</accession>
<dbReference type="Proteomes" id="UP000199568">
    <property type="component" value="Unassembled WGS sequence"/>
</dbReference>
<dbReference type="GO" id="GO:0051301">
    <property type="term" value="P:cell division"/>
    <property type="evidence" value="ECO:0007669"/>
    <property type="project" value="UniProtKB-KW"/>
</dbReference>
<comment type="subcellular location">
    <subcellularLocation>
        <location evidence="1">Cell membrane</location>
        <topology evidence="1">Multi-pass membrane protein</topology>
    </subcellularLocation>
</comment>
<evidence type="ECO:0000259" key="12">
    <source>
        <dbReference type="Pfam" id="PF02687"/>
    </source>
</evidence>
<keyword evidence="15" id="KW-1185">Reference proteome</keyword>
<dbReference type="InterPro" id="IPR003838">
    <property type="entry name" value="ABC3_permease_C"/>
</dbReference>
<evidence type="ECO:0000256" key="3">
    <source>
        <dbReference type="ARBA" id="ARBA00021907"/>
    </source>
</evidence>
<comment type="similarity">
    <text evidence="2 10">Belongs to the ABC-4 integral membrane protein family. FtsX subfamily.</text>
</comment>
<dbReference type="PANTHER" id="PTHR47755:SF1">
    <property type="entry name" value="CELL DIVISION PROTEIN FTSX"/>
    <property type="match status" value="1"/>
</dbReference>
<feature type="domain" description="ABC3 transporter permease C-terminal" evidence="12">
    <location>
        <begin position="175"/>
        <end position="283"/>
    </location>
</feature>
<keyword evidence="7 11" id="KW-1133">Transmembrane helix</keyword>
<dbReference type="STRING" id="426128.SAMN05660297_01589"/>
<comment type="function">
    <text evidence="10">Part of the ABC transporter FtsEX involved in asymmetric cellular division facilitating the initiation of sporulation.</text>
</comment>
<name>A0A1I0CCK4_9FIRM</name>
<feature type="transmembrane region" description="Helical" evidence="11">
    <location>
        <begin position="265"/>
        <end position="289"/>
    </location>
</feature>
<dbReference type="EMBL" id="FOHU01000005">
    <property type="protein sequence ID" value="SET17142.1"/>
    <property type="molecule type" value="Genomic_DNA"/>
</dbReference>
<keyword evidence="5 10" id="KW-0132">Cell division</keyword>
<keyword evidence="9 10" id="KW-0131">Cell cycle</keyword>
<dbReference type="Pfam" id="PF02687">
    <property type="entry name" value="FtsX"/>
    <property type="match status" value="1"/>
</dbReference>
<keyword evidence="6 11" id="KW-0812">Transmembrane</keyword>
<protein>
    <recommendedName>
        <fullName evidence="3 10">Cell division protein FtsX</fullName>
    </recommendedName>
</protein>
<reference evidence="14 15" key="1">
    <citation type="submission" date="2016-10" db="EMBL/GenBank/DDBJ databases">
        <authorList>
            <person name="de Groot N.N."/>
        </authorList>
    </citation>
    <scope>NUCLEOTIDE SEQUENCE [LARGE SCALE GENOMIC DNA]</scope>
    <source>
        <strain evidence="14 15">DSM 18979</strain>
    </source>
</reference>
<sequence>MKNILYNTGYFLKEAKTMLRLSLLSNIFSLISTGLIFFILAMVISGWLISSEVVEVIQGEAEINVYFDEDIDNTGAVQLVERINDMDGVREARVVDEEEAYQRMVEILGKEARVLEFFDDNPFNAFIEVKIHLEKIEPVLERLHLMAGIEHVRDNREVLDRLQSIAELSKLLGYLIITAVGISTLVIISHIIRQGIFNNREQINTLRLLGAPENFIALPFLLEGLLLTLGGGLLASILSVFTLKQVYAQMTGPLPFIPLPPRETLVPGLVILVMSLSGILGIIGSLLGLSSAKSK</sequence>
<evidence type="ECO:0000256" key="4">
    <source>
        <dbReference type="ARBA" id="ARBA00022475"/>
    </source>
</evidence>
<organism evidence="14 15">
    <name type="scientific">Natronincola peptidivorans</name>
    <dbReference type="NCBI Taxonomy" id="426128"/>
    <lineage>
        <taxon>Bacteria</taxon>
        <taxon>Bacillati</taxon>
        <taxon>Bacillota</taxon>
        <taxon>Clostridia</taxon>
        <taxon>Peptostreptococcales</taxon>
        <taxon>Natronincolaceae</taxon>
        <taxon>Natronincola</taxon>
    </lineage>
</organism>
<dbReference type="AlphaFoldDB" id="A0A1I0CCK4"/>
<evidence type="ECO:0000256" key="8">
    <source>
        <dbReference type="ARBA" id="ARBA00023136"/>
    </source>
</evidence>
<evidence type="ECO:0000313" key="15">
    <source>
        <dbReference type="Proteomes" id="UP000199568"/>
    </source>
</evidence>
<dbReference type="OrthoDB" id="1952338at2"/>
<evidence type="ECO:0000313" key="14">
    <source>
        <dbReference type="EMBL" id="SET17142.1"/>
    </source>
</evidence>